<keyword evidence="1" id="KW-0175">Coiled coil</keyword>
<gene>
    <name evidence="3" type="ORF">DEJ47_24625</name>
</gene>
<dbReference type="InterPro" id="IPR057369">
    <property type="entry name" value="VG15"/>
</dbReference>
<proteinExistence type="predicted"/>
<protein>
    <submittedName>
        <fullName evidence="3">Uncharacterized protein</fullName>
    </submittedName>
</protein>
<feature type="compositionally biased region" description="Basic and acidic residues" evidence="2">
    <location>
        <begin position="206"/>
        <end position="229"/>
    </location>
</feature>
<name>A0A5P2BFH6_STRVZ</name>
<feature type="region of interest" description="Disordered" evidence="2">
    <location>
        <begin position="206"/>
        <end position="252"/>
    </location>
</feature>
<feature type="region of interest" description="Disordered" evidence="2">
    <location>
        <begin position="111"/>
        <end position="151"/>
    </location>
</feature>
<evidence type="ECO:0000313" key="4">
    <source>
        <dbReference type="Proteomes" id="UP000323046"/>
    </source>
</evidence>
<dbReference type="Pfam" id="PF25310">
    <property type="entry name" value="VG15"/>
    <property type="match status" value="1"/>
</dbReference>
<dbReference type="RefSeq" id="WP_150171702.1">
    <property type="nucleotide sequence ID" value="NZ_CP029193.1"/>
</dbReference>
<dbReference type="AlphaFoldDB" id="A0A5P2BFH6"/>
<dbReference type="EMBL" id="CP029193">
    <property type="protein sequence ID" value="QES29193.1"/>
    <property type="molecule type" value="Genomic_DNA"/>
</dbReference>
<keyword evidence="4" id="KW-1185">Reference proteome</keyword>
<evidence type="ECO:0000256" key="2">
    <source>
        <dbReference type="SAM" id="MobiDB-lite"/>
    </source>
</evidence>
<feature type="coiled-coil region" evidence="1">
    <location>
        <begin position="168"/>
        <end position="195"/>
    </location>
</feature>
<dbReference type="Proteomes" id="UP000323046">
    <property type="component" value="Chromosome"/>
</dbReference>
<evidence type="ECO:0000256" key="1">
    <source>
        <dbReference type="SAM" id="Coils"/>
    </source>
</evidence>
<accession>A0A5P2BFH6</accession>
<sequence length="380" mass="42066">MTSTARQAEADQVSAAFHVALTQIGVETTAEALSLWAEVPAAQRAATASSWLRRAITLVMSKRRMSRDLARAYYRLARALQTGTTVADPYHPEPSHVTLGDLRREFAALAGTYSPPAPRPVGEAATAERGEASPTPSTEPDDASSDGSTAPLADDVEAELDDEPEDWERILVEELEGLREEEERIEREAEDELRVVLDALGSQNLDRRVSQVDDQQPARDADRQRDEAHQQAGAQQAAAASRVAMNGGRSTTWNHMKRDRRALGYVRLSRTGTPCGWCAMLISRGPVYKSRESATFNDGDKFHDNCHCYAMPVFSRQQYGASELFALNREYEALWPEVTKGHAGKSALTVWRRFIRQKQRERQKAAALAARQATTTAQEA</sequence>
<reference evidence="3 4" key="1">
    <citation type="submission" date="2018-05" db="EMBL/GenBank/DDBJ databases">
        <title>Streptomyces venezuelae.</title>
        <authorList>
            <person name="Kim W."/>
            <person name="Lee N."/>
            <person name="Cho B.-K."/>
        </authorList>
    </citation>
    <scope>NUCLEOTIDE SEQUENCE [LARGE SCALE GENOMIC DNA]</scope>
    <source>
        <strain evidence="3 4">ATCC 14583</strain>
    </source>
</reference>
<feature type="compositionally biased region" description="Low complexity" evidence="2">
    <location>
        <begin position="230"/>
        <end position="240"/>
    </location>
</feature>
<evidence type="ECO:0000313" key="3">
    <source>
        <dbReference type="EMBL" id="QES29193.1"/>
    </source>
</evidence>
<organism evidence="3 4">
    <name type="scientific">Streptomyces venezuelae</name>
    <dbReference type="NCBI Taxonomy" id="54571"/>
    <lineage>
        <taxon>Bacteria</taxon>
        <taxon>Bacillati</taxon>
        <taxon>Actinomycetota</taxon>
        <taxon>Actinomycetes</taxon>
        <taxon>Kitasatosporales</taxon>
        <taxon>Streptomycetaceae</taxon>
        <taxon>Streptomyces</taxon>
    </lineage>
</organism>
<dbReference type="OrthoDB" id="3194844at2"/>